<reference evidence="3" key="1">
    <citation type="journal article" date="2006" name="PLoS Biol.">
        <title>Macronuclear genome sequence of the ciliate Tetrahymena thermophila, a model eukaryote.</title>
        <authorList>
            <person name="Eisen J.A."/>
            <person name="Coyne R.S."/>
            <person name="Wu M."/>
            <person name="Wu D."/>
            <person name="Thiagarajan M."/>
            <person name="Wortman J.R."/>
            <person name="Badger J.H."/>
            <person name="Ren Q."/>
            <person name="Amedeo P."/>
            <person name="Jones K.M."/>
            <person name="Tallon L.J."/>
            <person name="Delcher A.L."/>
            <person name="Salzberg S.L."/>
            <person name="Silva J.C."/>
            <person name="Haas B.J."/>
            <person name="Majoros W.H."/>
            <person name="Farzad M."/>
            <person name="Carlton J.M."/>
            <person name="Smith R.K. Jr."/>
            <person name="Garg J."/>
            <person name="Pearlman R.E."/>
            <person name="Karrer K.M."/>
            <person name="Sun L."/>
            <person name="Manning G."/>
            <person name="Elde N.C."/>
            <person name="Turkewitz A.P."/>
            <person name="Asai D.J."/>
            <person name="Wilkes D.E."/>
            <person name="Wang Y."/>
            <person name="Cai H."/>
            <person name="Collins K."/>
            <person name="Stewart B.A."/>
            <person name="Lee S.R."/>
            <person name="Wilamowska K."/>
            <person name="Weinberg Z."/>
            <person name="Ruzzo W.L."/>
            <person name="Wloga D."/>
            <person name="Gaertig J."/>
            <person name="Frankel J."/>
            <person name="Tsao C.-C."/>
            <person name="Gorovsky M.A."/>
            <person name="Keeling P.J."/>
            <person name="Waller R.F."/>
            <person name="Patron N.J."/>
            <person name="Cherry J.M."/>
            <person name="Stover N.A."/>
            <person name="Krieger C.J."/>
            <person name="del Toro C."/>
            <person name="Ryder H.F."/>
            <person name="Williamson S.C."/>
            <person name="Barbeau R.A."/>
            <person name="Hamilton E.P."/>
            <person name="Orias E."/>
        </authorList>
    </citation>
    <scope>NUCLEOTIDE SEQUENCE [LARGE SCALE GENOMIC DNA]</scope>
    <source>
        <strain evidence="3">SB210</strain>
    </source>
</reference>
<dbReference type="InParanoid" id="W7XHF8"/>
<keyword evidence="1" id="KW-0472">Membrane</keyword>
<dbReference type="RefSeq" id="XP_012654936.1">
    <property type="nucleotide sequence ID" value="XM_012799482.1"/>
</dbReference>
<dbReference type="AlphaFoldDB" id="W7XHF8"/>
<feature type="transmembrane region" description="Helical" evidence="1">
    <location>
        <begin position="27"/>
        <end position="48"/>
    </location>
</feature>
<evidence type="ECO:0000256" key="1">
    <source>
        <dbReference type="SAM" id="Phobius"/>
    </source>
</evidence>
<keyword evidence="1" id="KW-0812">Transmembrane</keyword>
<gene>
    <name evidence="2" type="ORF">TTHERM_000951899</name>
</gene>
<evidence type="ECO:0000313" key="3">
    <source>
        <dbReference type="Proteomes" id="UP000009168"/>
    </source>
</evidence>
<organism evidence="2 3">
    <name type="scientific">Tetrahymena thermophila (strain SB210)</name>
    <dbReference type="NCBI Taxonomy" id="312017"/>
    <lineage>
        <taxon>Eukaryota</taxon>
        <taxon>Sar</taxon>
        <taxon>Alveolata</taxon>
        <taxon>Ciliophora</taxon>
        <taxon>Intramacronucleata</taxon>
        <taxon>Oligohymenophorea</taxon>
        <taxon>Hymenostomatida</taxon>
        <taxon>Tetrahymenina</taxon>
        <taxon>Tetrahymenidae</taxon>
        <taxon>Tetrahymena</taxon>
    </lineage>
</organism>
<name>W7XHF8_TETTS</name>
<dbReference type="KEGG" id="tet:TTHERM_000951899"/>
<dbReference type="EMBL" id="GG662529">
    <property type="protein sequence ID" value="EWS72534.1"/>
    <property type="molecule type" value="Genomic_DNA"/>
</dbReference>
<sequence length="364" mass="42056">MIFSKLDLFSSPFSFNTGNYQNKRGTLLGTILSFAVLVTTLSYFIYIIQQYTTNQIDPIFRTQSLISQDYIETQLNSEFVGFRFEVDSTIQLSPNKTYLVYLAFFQLNTDTQNYFLPLKVVECTNPNLLGFKCLDFSSLQNQTLFLNSSQNAKSTIQIMTYGCLDIDQLKTSIPSNCASQKEIDQMINGINSILRFKLFTSQYNTATQRVEVNYRNAYVYTIANQQILTQLKIQNQNTSVKQGLIVQTESHFSSPIQYTQQDQSYNKNYALQQTGAGSYSQAIIMIDEIVQHIQIQYPTLPQVLALDQNYFIKQQKKINIICNDQQILEEQSQGDEYDRKDNQEKCNAEQYEDKQQLIISKDYL</sequence>
<dbReference type="GeneID" id="24441212"/>
<keyword evidence="3" id="KW-1185">Reference proteome</keyword>
<evidence type="ECO:0000313" key="2">
    <source>
        <dbReference type="EMBL" id="EWS72534.1"/>
    </source>
</evidence>
<protein>
    <submittedName>
        <fullName evidence="2">AMP-binding enzyme family protein</fullName>
    </submittedName>
</protein>
<keyword evidence="1" id="KW-1133">Transmembrane helix</keyword>
<proteinExistence type="predicted"/>
<accession>W7XHF8</accession>
<dbReference type="Proteomes" id="UP000009168">
    <property type="component" value="Unassembled WGS sequence"/>
</dbReference>